<name>A0ABQ5H377_9ASTR</name>
<dbReference type="Proteomes" id="UP001151760">
    <property type="component" value="Unassembled WGS sequence"/>
</dbReference>
<evidence type="ECO:0000313" key="1">
    <source>
        <dbReference type="EMBL" id="GJT82039.1"/>
    </source>
</evidence>
<protein>
    <submittedName>
        <fullName evidence="1">Uncharacterized protein</fullName>
    </submittedName>
</protein>
<comment type="caution">
    <text evidence="1">The sequence shown here is derived from an EMBL/GenBank/DDBJ whole genome shotgun (WGS) entry which is preliminary data.</text>
</comment>
<reference evidence="1" key="2">
    <citation type="submission" date="2022-01" db="EMBL/GenBank/DDBJ databases">
        <authorList>
            <person name="Yamashiro T."/>
            <person name="Shiraishi A."/>
            <person name="Satake H."/>
            <person name="Nakayama K."/>
        </authorList>
    </citation>
    <scope>NUCLEOTIDE SEQUENCE</scope>
</reference>
<keyword evidence="2" id="KW-1185">Reference proteome</keyword>
<dbReference type="EMBL" id="BQNB010019132">
    <property type="protein sequence ID" value="GJT82039.1"/>
    <property type="molecule type" value="Genomic_DNA"/>
</dbReference>
<evidence type="ECO:0000313" key="2">
    <source>
        <dbReference type="Proteomes" id="UP001151760"/>
    </source>
</evidence>
<gene>
    <name evidence="1" type="ORF">Tco_1056381</name>
</gene>
<reference evidence="1" key="1">
    <citation type="journal article" date="2022" name="Int. J. Mol. Sci.">
        <title>Draft Genome of Tanacetum Coccineum: Genomic Comparison of Closely Related Tanacetum-Family Plants.</title>
        <authorList>
            <person name="Yamashiro T."/>
            <person name="Shiraishi A."/>
            <person name="Nakayama K."/>
            <person name="Satake H."/>
        </authorList>
    </citation>
    <scope>NUCLEOTIDE SEQUENCE</scope>
</reference>
<accession>A0ABQ5H377</accession>
<sequence>MILGRPFLAIIHARINVFDRKFSLGIREDRIVFYMNGNVHHLIVLIKKVCMINEVQEEESFNPPGIGEDLFSYDSCLCLDFEKYTKLYDSNQEDNDTFVGDMQDERERRSLAYMLPMFEGMQRRRYNLWIDKHGDLKQWYGDNKIDDTTRARRYEEWFSKNNKHRDYGSTSMPYLENYTIAPMEITDPDHQENPILNINSYFSNSSQLANKYELSIGKKGYILNDIWEKCEQVHGGTIYSCHDEGFEEEEQWESGLDEVPTTRSWKFVIILACGFVEISSCRLQLRRNWIPRLRCSWA</sequence>
<proteinExistence type="predicted"/>
<organism evidence="1 2">
    <name type="scientific">Tanacetum coccineum</name>
    <dbReference type="NCBI Taxonomy" id="301880"/>
    <lineage>
        <taxon>Eukaryota</taxon>
        <taxon>Viridiplantae</taxon>
        <taxon>Streptophyta</taxon>
        <taxon>Embryophyta</taxon>
        <taxon>Tracheophyta</taxon>
        <taxon>Spermatophyta</taxon>
        <taxon>Magnoliopsida</taxon>
        <taxon>eudicotyledons</taxon>
        <taxon>Gunneridae</taxon>
        <taxon>Pentapetalae</taxon>
        <taxon>asterids</taxon>
        <taxon>campanulids</taxon>
        <taxon>Asterales</taxon>
        <taxon>Asteraceae</taxon>
        <taxon>Asteroideae</taxon>
        <taxon>Anthemideae</taxon>
        <taxon>Anthemidinae</taxon>
        <taxon>Tanacetum</taxon>
    </lineage>
</organism>